<dbReference type="GO" id="GO:0016491">
    <property type="term" value="F:oxidoreductase activity"/>
    <property type="evidence" value="ECO:0007669"/>
    <property type="project" value="InterPro"/>
</dbReference>
<reference evidence="2" key="1">
    <citation type="submission" date="2024-05" db="EMBL/GenBank/DDBJ databases">
        <title>Pontimicrobium maritimus sp. nov., isolated form sea water.</title>
        <authorList>
            <person name="Muhammad N."/>
            <person name="Vuong T.Q."/>
            <person name="Han H.L."/>
            <person name="Kim S.-G."/>
        </authorList>
    </citation>
    <scope>NUCLEOTIDE SEQUENCE</scope>
    <source>
        <strain evidence="2">SW4</strain>
    </source>
</reference>
<organism evidence="2">
    <name type="scientific">Pontimicrobium sp. SW4</name>
    <dbReference type="NCBI Taxonomy" id="3153519"/>
    <lineage>
        <taxon>Bacteria</taxon>
        <taxon>Pseudomonadati</taxon>
        <taxon>Bacteroidota</taxon>
        <taxon>Flavobacteriia</taxon>
        <taxon>Flavobacteriales</taxon>
        <taxon>Flavobacteriaceae</taxon>
        <taxon>Pontimicrobium</taxon>
    </lineage>
</organism>
<proteinExistence type="predicted"/>
<dbReference type="Pfam" id="PF08534">
    <property type="entry name" value="Redoxin"/>
    <property type="match status" value="1"/>
</dbReference>
<dbReference type="AlphaFoldDB" id="A0AAU7BP19"/>
<evidence type="ECO:0000313" key="2">
    <source>
        <dbReference type="EMBL" id="XBG60107.1"/>
    </source>
</evidence>
<dbReference type="Gene3D" id="3.40.30.10">
    <property type="entry name" value="Glutaredoxin"/>
    <property type="match status" value="1"/>
</dbReference>
<dbReference type="PANTHER" id="PTHR42852">
    <property type="entry name" value="THIOL:DISULFIDE INTERCHANGE PROTEIN DSBE"/>
    <property type="match status" value="1"/>
</dbReference>
<evidence type="ECO:0000259" key="1">
    <source>
        <dbReference type="PROSITE" id="PS51352"/>
    </source>
</evidence>
<dbReference type="RefSeq" id="WP_347922292.1">
    <property type="nucleotide sequence ID" value="NZ_CP157199.1"/>
</dbReference>
<dbReference type="PANTHER" id="PTHR42852:SF13">
    <property type="entry name" value="PROTEIN DIPZ"/>
    <property type="match status" value="1"/>
</dbReference>
<name>A0AAU7BP19_9FLAO</name>
<dbReference type="SUPFAM" id="SSF52833">
    <property type="entry name" value="Thioredoxin-like"/>
    <property type="match status" value="1"/>
</dbReference>
<dbReference type="InterPro" id="IPR013740">
    <property type="entry name" value="Redoxin"/>
</dbReference>
<protein>
    <submittedName>
        <fullName evidence="2">TlpA disulfide reductase family protein</fullName>
    </submittedName>
</protein>
<sequence length="187" mass="21615">MKFRKPKKSDIIFLVIIALFIIPQTRQSIQIALHSVLSKFGPSVIDKEDQKLVSYASWKLRDLDGNELNYKDTKGKVVFVNLWATWCPPCIAEFQSIQDLYNDYKDDVLFLLVSDESPETVEKFLNKKGYHITVFNPLTNYPDDFNPRSIPRTYIVDKEGRIVVDKKGAANWNSDKIRAQLDILLSE</sequence>
<dbReference type="InterPro" id="IPR013766">
    <property type="entry name" value="Thioredoxin_domain"/>
</dbReference>
<dbReference type="InterPro" id="IPR036249">
    <property type="entry name" value="Thioredoxin-like_sf"/>
</dbReference>
<accession>A0AAU7BP19</accession>
<gene>
    <name evidence="2" type="ORF">ABGB03_09595</name>
</gene>
<dbReference type="PROSITE" id="PS51352">
    <property type="entry name" value="THIOREDOXIN_2"/>
    <property type="match status" value="1"/>
</dbReference>
<dbReference type="InterPro" id="IPR050553">
    <property type="entry name" value="Thioredoxin_ResA/DsbE_sf"/>
</dbReference>
<dbReference type="EMBL" id="CP157199">
    <property type="protein sequence ID" value="XBG60107.1"/>
    <property type="molecule type" value="Genomic_DNA"/>
</dbReference>
<dbReference type="CDD" id="cd02966">
    <property type="entry name" value="TlpA_like_family"/>
    <property type="match status" value="1"/>
</dbReference>
<feature type="domain" description="Thioredoxin" evidence="1">
    <location>
        <begin position="49"/>
        <end position="186"/>
    </location>
</feature>